<dbReference type="SUPFAM" id="SSF51556">
    <property type="entry name" value="Metallo-dependent hydrolases"/>
    <property type="match status" value="1"/>
</dbReference>
<dbReference type="InterPro" id="IPR033932">
    <property type="entry name" value="YtcJ-like"/>
</dbReference>
<comment type="caution">
    <text evidence="3">The sequence shown here is derived from an EMBL/GenBank/DDBJ whole genome shotgun (WGS) entry which is preliminary data.</text>
</comment>
<protein>
    <submittedName>
        <fullName evidence="3">Amidohydrolase family protein</fullName>
    </submittedName>
</protein>
<dbReference type="AlphaFoldDB" id="A0A7K1FJT7"/>
<dbReference type="Gene3D" id="3.20.20.140">
    <property type="entry name" value="Metal-dependent hydrolases"/>
    <property type="match status" value="1"/>
</dbReference>
<feature type="region of interest" description="Disordered" evidence="1">
    <location>
        <begin position="175"/>
        <end position="195"/>
    </location>
</feature>
<keyword evidence="3" id="KW-0378">Hydrolase</keyword>
<sequence>MHHPGATRPTPPVPTSADRGTGAGQADLVIRNAAPAIGGPAALAVRAGRIVGATADPRGSADWTGPSTEVVDAGGGTLLPGFVDAHVHPVTAGRNMLTVDLAGAPDADAYLSRIAAWVQAHPGDGWVTGGGWSMEHFPGGLPRREVLDAVTGGRPAFLYNRDVHGAWSNTEALRRGGIDHTTPDPADGRIERDPDGRPAGMLHEGAAYAFETDVLPAPGVDDLAAAILAAQTRLHAWGVTSWQDAWVTPDSARAYHSLAVDGRLRSRTVGALWWDRHRGLEQLDELADRRDALRHSTFAPTTVKIMVDGVLENSTGALLEPYCRCDGMPGADRGLVYVDPEILSPAVDLLEQHGFQVHLHAIGDRAVRMSLDAVQHARTRRPDPGLRHHIAHVQVIDPADLPRFAALGVTANLQTYWAQHEPQMDELTAPFLGERRTALQYPFRTLADSGAGLAMGSDWPVTTADPLRQLEVAVRRRDPDDRDSPVFLAGEELSLDTALRAFTAGSAAVNHDPDAEDLSVGSRADIVLTDVDLAALEGRIADARVVLTVVDGEIVHQA</sequence>
<dbReference type="PANTHER" id="PTHR22642:SF2">
    <property type="entry name" value="PROTEIN LONG AFTER FAR-RED 3"/>
    <property type="match status" value="1"/>
</dbReference>
<dbReference type="GO" id="GO:0016810">
    <property type="term" value="F:hydrolase activity, acting on carbon-nitrogen (but not peptide) bonds"/>
    <property type="evidence" value="ECO:0007669"/>
    <property type="project" value="InterPro"/>
</dbReference>
<dbReference type="EMBL" id="WLYK01000003">
    <property type="protein sequence ID" value="MTD14346.1"/>
    <property type="molecule type" value="Genomic_DNA"/>
</dbReference>
<gene>
    <name evidence="3" type="ORF">GIS00_10335</name>
</gene>
<dbReference type="CDD" id="cd01300">
    <property type="entry name" value="YtcJ_like"/>
    <property type="match status" value="1"/>
</dbReference>
<accession>A0A7K1FJT7</accession>
<dbReference type="PANTHER" id="PTHR22642">
    <property type="entry name" value="IMIDAZOLONEPROPIONASE"/>
    <property type="match status" value="1"/>
</dbReference>
<dbReference type="Proteomes" id="UP000460221">
    <property type="component" value="Unassembled WGS sequence"/>
</dbReference>
<feature type="region of interest" description="Disordered" evidence="1">
    <location>
        <begin position="1"/>
        <end position="22"/>
    </location>
</feature>
<dbReference type="Pfam" id="PF07969">
    <property type="entry name" value="Amidohydro_3"/>
    <property type="match status" value="1"/>
</dbReference>
<name>A0A7K1FJT7_9ACTN</name>
<evidence type="ECO:0000313" key="3">
    <source>
        <dbReference type="EMBL" id="MTD14346.1"/>
    </source>
</evidence>
<organism evidence="3 4">
    <name type="scientific">Nakamurella alba</name>
    <dbReference type="NCBI Taxonomy" id="2665158"/>
    <lineage>
        <taxon>Bacteria</taxon>
        <taxon>Bacillati</taxon>
        <taxon>Actinomycetota</taxon>
        <taxon>Actinomycetes</taxon>
        <taxon>Nakamurellales</taxon>
        <taxon>Nakamurellaceae</taxon>
        <taxon>Nakamurella</taxon>
    </lineage>
</organism>
<reference evidence="3 4" key="1">
    <citation type="submission" date="2019-11" db="EMBL/GenBank/DDBJ databases">
        <authorList>
            <person name="Jiang L.-Q."/>
        </authorList>
    </citation>
    <scope>NUCLEOTIDE SEQUENCE [LARGE SCALE GENOMIC DNA]</scope>
    <source>
        <strain evidence="3 4">YIM 132087</strain>
    </source>
</reference>
<keyword evidence="4" id="KW-1185">Reference proteome</keyword>
<dbReference type="SUPFAM" id="SSF51338">
    <property type="entry name" value="Composite domain of metallo-dependent hydrolases"/>
    <property type="match status" value="1"/>
</dbReference>
<evidence type="ECO:0000256" key="1">
    <source>
        <dbReference type="SAM" id="MobiDB-lite"/>
    </source>
</evidence>
<dbReference type="Gene3D" id="2.30.40.10">
    <property type="entry name" value="Urease, subunit C, domain 1"/>
    <property type="match status" value="1"/>
</dbReference>
<dbReference type="InterPro" id="IPR013108">
    <property type="entry name" value="Amidohydro_3"/>
</dbReference>
<evidence type="ECO:0000259" key="2">
    <source>
        <dbReference type="Pfam" id="PF07969"/>
    </source>
</evidence>
<dbReference type="InterPro" id="IPR032466">
    <property type="entry name" value="Metal_Hydrolase"/>
</dbReference>
<evidence type="ECO:0000313" key="4">
    <source>
        <dbReference type="Proteomes" id="UP000460221"/>
    </source>
</evidence>
<dbReference type="Gene3D" id="3.10.310.70">
    <property type="match status" value="1"/>
</dbReference>
<dbReference type="InterPro" id="IPR011059">
    <property type="entry name" value="Metal-dep_hydrolase_composite"/>
</dbReference>
<proteinExistence type="predicted"/>
<feature type="domain" description="Amidohydrolase 3" evidence="2">
    <location>
        <begin position="69"/>
        <end position="556"/>
    </location>
</feature>